<proteinExistence type="predicted"/>
<dbReference type="EMBL" id="KQ998945">
    <property type="protein sequence ID" value="KZV42845.1"/>
    <property type="molecule type" value="Genomic_DNA"/>
</dbReference>
<reference evidence="3 4" key="1">
    <citation type="journal article" date="2015" name="Proc. Natl. Acad. Sci. U.S.A.">
        <title>The resurrection genome of Boea hygrometrica: A blueprint for survival of dehydration.</title>
        <authorList>
            <person name="Xiao L."/>
            <person name="Yang G."/>
            <person name="Zhang L."/>
            <person name="Yang X."/>
            <person name="Zhao S."/>
            <person name="Ji Z."/>
            <person name="Zhou Q."/>
            <person name="Hu M."/>
            <person name="Wang Y."/>
            <person name="Chen M."/>
            <person name="Xu Y."/>
            <person name="Jin H."/>
            <person name="Xiao X."/>
            <person name="Hu G."/>
            <person name="Bao F."/>
            <person name="Hu Y."/>
            <person name="Wan P."/>
            <person name="Li L."/>
            <person name="Deng X."/>
            <person name="Kuang T."/>
            <person name="Xiang C."/>
            <person name="Zhu J.K."/>
            <person name="Oliver M.J."/>
            <person name="He Y."/>
        </authorList>
    </citation>
    <scope>NUCLEOTIDE SEQUENCE [LARGE SCALE GENOMIC DNA]</scope>
    <source>
        <strain evidence="4">cv. XS01</strain>
    </source>
</reference>
<evidence type="ECO:0000313" key="3">
    <source>
        <dbReference type="EMBL" id="KZV42845.1"/>
    </source>
</evidence>
<evidence type="ECO:0000313" key="4">
    <source>
        <dbReference type="Proteomes" id="UP000250235"/>
    </source>
</evidence>
<dbReference type="AlphaFoldDB" id="A0A2Z7C7G7"/>
<keyword evidence="2" id="KW-0472">Membrane</keyword>
<gene>
    <name evidence="3" type="ORF">F511_13598</name>
</gene>
<keyword evidence="4" id="KW-1185">Reference proteome</keyword>
<accession>A0A2Z7C7G7</accession>
<keyword evidence="2 3" id="KW-0812">Transmembrane</keyword>
<feature type="region of interest" description="Disordered" evidence="1">
    <location>
        <begin position="201"/>
        <end position="227"/>
    </location>
</feature>
<evidence type="ECO:0000256" key="2">
    <source>
        <dbReference type="SAM" id="Phobius"/>
    </source>
</evidence>
<feature type="region of interest" description="Disordered" evidence="1">
    <location>
        <begin position="103"/>
        <end position="140"/>
    </location>
</feature>
<keyword evidence="2" id="KW-1133">Transmembrane helix</keyword>
<sequence length="500" mass="54798">MAKAISVKSGSFNAITVEKFSLLTAVVCGIRMNWASILFNILKKMVTAGSKQAKGFAIQISLLLENIPNLELGESSEFPASKILTEKTVHRFVSLNDKVGAEEAAGAPKPKAASKKRPAADVEAPVAKNKRTMRKKSSSSTDNLEIVAVAQEAVPIQMIEPLTVAPTAEDISDQPASETDGVKAVAADVDATAEKIDEQVAEPSADVETSVGESFEPAVEVPAKETRPSSADDVDFIIQKVIEDTALMGPAEENHDELLDADEQMSLEDILITIPVDVSLPSAGMEITKITLVKTIKIPGVDEKTKYLASLPQIPADDKGKEILMEKDPVKGNPAKEHYFLICADIDLLVNLRAQVIEAVDQFFHSFSFKKLATINIEELSRKEEQVLTWGETEITHVALSRKRYILLKYREVLVRKFLESWKNNFFPGKGSSTVDLKVIDMLSDLHLLVLEELREQALEHGLKWTRHVASKLLKGAPVTEGQLLPEQTPTLHPRAGLEQ</sequence>
<feature type="compositionally biased region" description="Basic residues" evidence="1">
    <location>
        <begin position="128"/>
        <end position="137"/>
    </location>
</feature>
<dbReference type="Proteomes" id="UP000250235">
    <property type="component" value="Unassembled WGS sequence"/>
</dbReference>
<name>A0A2Z7C7G7_9LAMI</name>
<evidence type="ECO:0000256" key="1">
    <source>
        <dbReference type="SAM" id="MobiDB-lite"/>
    </source>
</evidence>
<organism evidence="3 4">
    <name type="scientific">Dorcoceras hygrometricum</name>
    <dbReference type="NCBI Taxonomy" id="472368"/>
    <lineage>
        <taxon>Eukaryota</taxon>
        <taxon>Viridiplantae</taxon>
        <taxon>Streptophyta</taxon>
        <taxon>Embryophyta</taxon>
        <taxon>Tracheophyta</taxon>
        <taxon>Spermatophyta</taxon>
        <taxon>Magnoliopsida</taxon>
        <taxon>eudicotyledons</taxon>
        <taxon>Gunneridae</taxon>
        <taxon>Pentapetalae</taxon>
        <taxon>asterids</taxon>
        <taxon>lamiids</taxon>
        <taxon>Lamiales</taxon>
        <taxon>Gesneriaceae</taxon>
        <taxon>Didymocarpoideae</taxon>
        <taxon>Trichosporeae</taxon>
        <taxon>Loxocarpinae</taxon>
        <taxon>Dorcoceras</taxon>
    </lineage>
</organism>
<feature type="transmembrane region" description="Helical" evidence="2">
    <location>
        <begin position="20"/>
        <end position="42"/>
    </location>
</feature>
<protein>
    <submittedName>
        <fullName evidence="3">Transmembrane protein 184C-like</fullName>
    </submittedName>
</protein>